<feature type="transmembrane region" description="Helical" evidence="2">
    <location>
        <begin position="84"/>
        <end position="103"/>
    </location>
</feature>
<organism evidence="3 4">
    <name type="scientific">Streptomyces xanthii</name>
    <dbReference type="NCBI Taxonomy" id="2768069"/>
    <lineage>
        <taxon>Bacteria</taxon>
        <taxon>Bacillati</taxon>
        <taxon>Actinomycetota</taxon>
        <taxon>Actinomycetes</taxon>
        <taxon>Kitasatosporales</taxon>
        <taxon>Streptomycetaceae</taxon>
        <taxon>Streptomyces</taxon>
    </lineage>
</organism>
<dbReference type="KEGG" id="sxn:IAG42_21620"/>
<keyword evidence="2" id="KW-0472">Membrane</keyword>
<keyword evidence="2" id="KW-0812">Transmembrane</keyword>
<accession>A0A7H1BB20</accession>
<gene>
    <name evidence="3" type="ORF">IAG42_21620</name>
</gene>
<feature type="transmembrane region" description="Helical" evidence="2">
    <location>
        <begin position="115"/>
        <end position="136"/>
    </location>
</feature>
<evidence type="ECO:0000313" key="4">
    <source>
        <dbReference type="Proteomes" id="UP000516428"/>
    </source>
</evidence>
<evidence type="ECO:0000313" key="3">
    <source>
        <dbReference type="EMBL" id="QNS05925.1"/>
    </source>
</evidence>
<dbReference type="EMBL" id="CP061281">
    <property type="protein sequence ID" value="QNS05925.1"/>
    <property type="molecule type" value="Genomic_DNA"/>
</dbReference>
<sequence length="190" mass="19820">MRPRGSAMSGAARPALTGGMTQTTGSVRRAGRLDGWVLGAATVATGLVAGSFYVFGCAVMPALARSGDRTFIEVMQNINAVIQNPMFFLGFLGALALTGVAGWRLRAAAGVRGWAWAGLVLYGLAFVLTSALNVPLNDALAAAGPPSRIPDPARVRGDFEGPWVTWNVVRAVLCTGALGCLVRAGFRFPR</sequence>
<evidence type="ECO:0000256" key="2">
    <source>
        <dbReference type="SAM" id="Phobius"/>
    </source>
</evidence>
<protein>
    <submittedName>
        <fullName evidence="3">DUF1772 domain-containing protein</fullName>
    </submittedName>
</protein>
<evidence type="ECO:0000256" key="1">
    <source>
        <dbReference type="SAM" id="MobiDB-lite"/>
    </source>
</evidence>
<dbReference type="Proteomes" id="UP000516428">
    <property type="component" value="Chromosome"/>
</dbReference>
<dbReference type="Pfam" id="PF08592">
    <property type="entry name" value="Anthrone_oxy"/>
    <property type="match status" value="1"/>
</dbReference>
<reference evidence="3 4" key="1">
    <citation type="submission" date="2020-09" db="EMBL/GenBank/DDBJ databases">
        <title>A novel species.</title>
        <authorList>
            <person name="Gao J."/>
        </authorList>
    </citation>
    <scope>NUCLEOTIDE SEQUENCE [LARGE SCALE GENOMIC DNA]</scope>
    <source>
        <strain evidence="3 4">CRXT-Y-14</strain>
    </source>
</reference>
<feature type="transmembrane region" description="Helical" evidence="2">
    <location>
        <begin position="36"/>
        <end position="64"/>
    </location>
</feature>
<keyword evidence="4" id="KW-1185">Reference proteome</keyword>
<dbReference type="InterPro" id="IPR013901">
    <property type="entry name" value="Anthrone_oxy"/>
</dbReference>
<feature type="region of interest" description="Disordered" evidence="1">
    <location>
        <begin position="1"/>
        <end position="23"/>
    </location>
</feature>
<keyword evidence="2" id="KW-1133">Transmembrane helix</keyword>
<dbReference type="AlphaFoldDB" id="A0A7H1BB20"/>
<proteinExistence type="predicted"/>
<feature type="transmembrane region" description="Helical" evidence="2">
    <location>
        <begin position="168"/>
        <end position="186"/>
    </location>
</feature>
<name>A0A7H1BB20_9ACTN</name>